<accession>A0ABV6NGR4</accession>
<dbReference type="Proteomes" id="UP001589833">
    <property type="component" value="Unassembled WGS sequence"/>
</dbReference>
<organism evidence="1 2">
    <name type="scientific">Halalkalibacter alkalisediminis</name>
    <dbReference type="NCBI Taxonomy" id="935616"/>
    <lineage>
        <taxon>Bacteria</taxon>
        <taxon>Bacillati</taxon>
        <taxon>Bacillota</taxon>
        <taxon>Bacilli</taxon>
        <taxon>Bacillales</taxon>
        <taxon>Bacillaceae</taxon>
        <taxon>Halalkalibacter</taxon>
    </lineage>
</organism>
<dbReference type="InterPro" id="IPR025616">
    <property type="entry name" value="YpjP"/>
</dbReference>
<reference evidence="1 2" key="1">
    <citation type="submission" date="2024-09" db="EMBL/GenBank/DDBJ databases">
        <authorList>
            <person name="Sun Q."/>
            <person name="Mori K."/>
        </authorList>
    </citation>
    <scope>NUCLEOTIDE SEQUENCE [LARGE SCALE GENOMIC DNA]</scope>
    <source>
        <strain evidence="1 2">NCAIM B.02301</strain>
    </source>
</reference>
<sequence length="223" mass="25990">MEGRMIVIQLMKRGIVISSALLTFGFLVPTTDFVREVQAETPQKATGETNSEKPLIYQVNEHSYDLFDEVLPAKTEQYIHRNVSSADLLNNFFIKEAVKQSMMKFGTVITEKISGPFEDDILPELEYVLRETTKTFSNEDWEKVKMSNTPSAGLGEKIFHLYNEETGEDIFRFHVRRDQPPKQGYTFNFHYHTYLDQHEKHHTIGNIPWGKDMPPRWNSMIRV</sequence>
<gene>
    <name evidence="1" type="ORF">ACFFH4_12945</name>
</gene>
<dbReference type="Pfam" id="PF14005">
    <property type="entry name" value="YpjP"/>
    <property type="match status" value="1"/>
</dbReference>
<protein>
    <submittedName>
        <fullName evidence="1">YpjP family protein</fullName>
    </submittedName>
</protein>
<evidence type="ECO:0000313" key="1">
    <source>
        <dbReference type="EMBL" id="MFC0559960.1"/>
    </source>
</evidence>
<proteinExistence type="predicted"/>
<dbReference type="EMBL" id="JBHLTR010000017">
    <property type="protein sequence ID" value="MFC0559960.1"/>
    <property type="molecule type" value="Genomic_DNA"/>
</dbReference>
<name>A0ABV6NGR4_9BACI</name>
<evidence type="ECO:0000313" key="2">
    <source>
        <dbReference type="Proteomes" id="UP001589833"/>
    </source>
</evidence>
<keyword evidence="2" id="KW-1185">Reference proteome</keyword>
<comment type="caution">
    <text evidence="1">The sequence shown here is derived from an EMBL/GenBank/DDBJ whole genome shotgun (WGS) entry which is preliminary data.</text>
</comment>